<dbReference type="InterPro" id="IPR002130">
    <property type="entry name" value="Cyclophilin-type_PPIase_dom"/>
</dbReference>
<keyword evidence="3" id="KW-0677">Repeat</keyword>
<reference evidence="8 9" key="1">
    <citation type="journal article" date="2007" name="Proc. Natl. Acad. Sci. U.S.A.">
        <title>The tiny eukaryote Ostreococcus provides genomic insights into the paradox of plankton speciation.</title>
        <authorList>
            <person name="Palenik B."/>
            <person name="Grimwood J."/>
            <person name="Aerts A."/>
            <person name="Rouze P."/>
            <person name="Salamov A."/>
            <person name="Putnam N."/>
            <person name="Dupont C."/>
            <person name="Jorgensen R."/>
            <person name="Derelle E."/>
            <person name="Rombauts S."/>
            <person name="Zhou K."/>
            <person name="Otillar R."/>
            <person name="Merchant S.S."/>
            <person name="Podell S."/>
            <person name="Gaasterland T."/>
            <person name="Napoli C."/>
            <person name="Gendler K."/>
            <person name="Manuell A."/>
            <person name="Tai V."/>
            <person name="Vallon O."/>
            <person name="Piganeau G."/>
            <person name="Jancek S."/>
            <person name="Heijde M."/>
            <person name="Jabbari K."/>
            <person name="Bowler C."/>
            <person name="Lohr M."/>
            <person name="Robbens S."/>
            <person name="Werner G."/>
            <person name="Dubchak I."/>
            <person name="Pazour G.J."/>
            <person name="Ren Q."/>
            <person name="Paulsen I."/>
            <person name="Delwiche C."/>
            <person name="Schmutz J."/>
            <person name="Rokhsar D."/>
            <person name="Van de Peer Y."/>
            <person name="Moreau H."/>
            <person name="Grigoriev I.V."/>
        </authorList>
    </citation>
    <scope>NUCLEOTIDE SEQUENCE [LARGE SCALE GENOMIC DNA]</scope>
    <source>
        <strain evidence="8 9">CCE9901</strain>
    </source>
</reference>
<dbReference type="OMA" id="ELYNDHA"/>
<dbReference type="OrthoDB" id="271386at2759"/>
<protein>
    <recommendedName>
        <fullName evidence="6">Peptidyl-prolyl cis-trans isomerase</fullName>
        <shortName evidence="6">PPIase</shortName>
        <ecNumber evidence="6">5.2.1.8</ecNumber>
    </recommendedName>
</protein>
<dbReference type="STRING" id="436017.A4RUL2"/>
<evidence type="ECO:0000256" key="6">
    <source>
        <dbReference type="RuleBase" id="RU363019"/>
    </source>
</evidence>
<comment type="catalytic activity">
    <reaction evidence="1 6">
        <text>[protein]-peptidylproline (omega=180) = [protein]-peptidylproline (omega=0)</text>
        <dbReference type="Rhea" id="RHEA:16237"/>
        <dbReference type="Rhea" id="RHEA-COMP:10747"/>
        <dbReference type="Rhea" id="RHEA-COMP:10748"/>
        <dbReference type="ChEBI" id="CHEBI:83833"/>
        <dbReference type="ChEBI" id="CHEBI:83834"/>
        <dbReference type="EC" id="5.2.1.8"/>
    </reaction>
</comment>
<comment type="similarity">
    <text evidence="6">Belongs to the cyclophilin-type PPIase family.</text>
</comment>
<dbReference type="PROSITE" id="PS50072">
    <property type="entry name" value="CSA_PPIASE_2"/>
    <property type="match status" value="1"/>
</dbReference>
<comment type="function">
    <text evidence="6">PPIases accelerate the folding of proteins. It catalyzes the cis-trans isomerization of proline imidic peptide bonds in oligopeptides.</text>
</comment>
<organism evidence="8 9">
    <name type="scientific">Ostreococcus lucimarinus (strain CCE9901)</name>
    <dbReference type="NCBI Taxonomy" id="436017"/>
    <lineage>
        <taxon>Eukaryota</taxon>
        <taxon>Viridiplantae</taxon>
        <taxon>Chlorophyta</taxon>
        <taxon>Mamiellophyceae</taxon>
        <taxon>Mamiellales</taxon>
        <taxon>Bathycoccaceae</taxon>
        <taxon>Ostreococcus</taxon>
    </lineage>
</organism>
<dbReference type="InterPro" id="IPR024936">
    <property type="entry name" value="Cyclophilin-type_PPIase"/>
</dbReference>
<feature type="domain" description="PPIase cyclophilin-type" evidence="7">
    <location>
        <begin position="19"/>
        <end position="170"/>
    </location>
</feature>
<keyword evidence="5 6" id="KW-0413">Isomerase</keyword>
<dbReference type="GeneID" id="5000786"/>
<dbReference type="InterPro" id="IPR020892">
    <property type="entry name" value="Cyclophilin-type_PPIase_CS"/>
</dbReference>
<dbReference type="GO" id="GO:0006457">
    <property type="term" value="P:protein folding"/>
    <property type="evidence" value="ECO:0007669"/>
    <property type="project" value="InterPro"/>
</dbReference>
<evidence type="ECO:0000256" key="5">
    <source>
        <dbReference type="ARBA" id="ARBA00023235"/>
    </source>
</evidence>
<evidence type="ECO:0000256" key="1">
    <source>
        <dbReference type="ARBA" id="ARBA00000971"/>
    </source>
</evidence>
<dbReference type="KEGG" id="olu:OSTLU_14660"/>
<dbReference type="PANTHER" id="PTHR45625:SF4">
    <property type="entry name" value="PEPTIDYLPROLYL ISOMERASE DOMAIN AND WD REPEAT-CONTAINING PROTEIN 1"/>
    <property type="match status" value="1"/>
</dbReference>
<keyword evidence="2" id="KW-0853">WD repeat</keyword>
<dbReference type="Gene3D" id="2.40.100.10">
    <property type="entry name" value="Cyclophilin-like"/>
    <property type="match status" value="1"/>
</dbReference>
<dbReference type="EMBL" id="CP000583">
    <property type="protein sequence ID" value="ABO94984.1"/>
    <property type="molecule type" value="Genomic_DNA"/>
</dbReference>
<dbReference type="GO" id="GO:0003755">
    <property type="term" value="F:peptidyl-prolyl cis-trans isomerase activity"/>
    <property type="evidence" value="ECO:0007669"/>
    <property type="project" value="UniProtKB-UniRule"/>
</dbReference>
<evidence type="ECO:0000313" key="8">
    <source>
        <dbReference type="EMBL" id="ABO94984.1"/>
    </source>
</evidence>
<evidence type="ECO:0000256" key="3">
    <source>
        <dbReference type="ARBA" id="ARBA00022737"/>
    </source>
</evidence>
<keyword evidence="4 6" id="KW-0697">Rotamase</keyword>
<dbReference type="SUPFAM" id="SSF50891">
    <property type="entry name" value="Cyclophilin-like"/>
    <property type="match status" value="1"/>
</dbReference>
<dbReference type="InterPro" id="IPR029000">
    <property type="entry name" value="Cyclophilin-like_dom_sf"/>
</dbReference>
<proteinExistence type="inferred from homology"/>
<dbReference type="GO" id="GO:0071013">
    <property type="term" value="C:catalytic step 2 spliceosome"/>
    <property type="evidence" value="ECO:0007669"/>
    <property type="project" value="TreeGrafter"/>
</dbReference>
<dbReference type="PROSITE" id="PS00170">
    <property type="entry name" value="CSA_PPIASE_1"/>
    <property type="match status" value="1"/>
</dbReference>
<dbReference type="PANTHER" id="PTHR45625">
    <property type="entry name" value="PEPTIDYL-PROLYL CIS-TRANS ISOMERASE-RELATED"/>
    <property type="match status" value="1"/>
</dbReference>
<gene>
    <name evidence="8" type="ORF">OSTLU_14660</name>
</gene>
<accession>A4RUL2</accession>
<dbReference type="HOGENOM" id="CLU_012062_16_3_1"/>
<dbReference type="RefSeq" id="XP_001416691.1">
    <property type="nucleotide sequence ID" value="XM_001416654.1"/>
</dbReference>
<dbReference type="InterPro" id="IPR044666">
    <property type="entry name" value="Cyclophilin_A-like"/>
</dbReference>
<evidence type="ECO:0000259" key="7">
    <source>
        <dbReference type="PROSITE" id="PS50072"/>
    </source>
</evidence>
<dbReference type="eggNOG" id="KOG0881">
    <property type="taxonomic scope" value="Eukaryota"/>
</dbReference>
<dbReference type="AlphaFoldDB" id="A4RUL2"/>
<dbReference type="Pfam" id="PF00160">
    <property type="entry name" value="Pro_isomerase"/>
    <property type="match status" value="1"/>
</dbReference>
<name>A4RUL2_OSTLU</name>
<evidence type="ECO:0000256" key="2">
    <source>
        <dbReference type="ARBA" id="ARBA00022574"/>
    </source>
</evidence>
<dbReference type="EC" id="5.2.1.8" evidence="6"/>
<sequence length="178" mass="19597">MPAVDDPKWRDDERKGAPVVTLHTTHGDVTVELYYKHAPRTCENFFELAKRGYYDGTIFHRVIAEFVIQGGDPTGTGRGGESAFGGTFEDEISRGLRHVGAGILVMANSGPNTNKSQFFITLAATPWLDGKHAIFGRVESGMHAVRAIGAVKVDKNDRPTKEVKIVGVTCDDRGFKWY</sequence>
<dbReference type="Gramene" id="ABO94984">
    <property type="protein sequence ID" value="ABO94984"/>
    <property type="gene ID" value="OSTLU_14660"/>
</dbReference>
<evidence type="ECO:0000256" key="4">
    <source>
        <dbReference type="ARBA" id="ARBA00023110"/>
    </source>
</evidence>
<keyword evidence="9" id="KW-1185">Reference proteome</keyword>
<dbReference type="PRINTS" id="PR00153">
    <property type="entry name" value="CSAPPISMRASE"/>
</dbReference>
<dbReference type="FunFam" id="2.40.100.10:FF:000003">
    <property type="entry name" value="Peptidylprolyl isomerase domain and WD repeat-containing 1"/>
    <property type="match status" value="1"/>
</dbReference>
<dbReference type="PIRSF" id="PIRSF001467">
    <property type="entry name" value="Peptidylpro_ismrse"/>
    <property type="match status" value="1"/>
</dbReference>
<evidence type="ECO:0000313" key="9">
    <source>
        <dbReference type="Proteomes" id="UP000001568"/>
    </source>
</evidence>
<dbReference type="Proteomes" id="UP000001568">
    <property type="component" value="Chromosome 3"/>
</dbReference>